<dbReference type="PANTHER" id="PTHR21349">
    <property type="entry name" value="50S RIBOSOMAL PROTEIN L21"/>
    <property type="match status" value="1"/>
</dbReference>
<protein>
    <recommendedName>
        <fullName evidence="4">Large ribosomal subunit protein bL21</fullName>
    </recommendedName>
</protein>
<dbReference type="GO" id="GO:0005840">
    <property type="term" value="C:ribosome"/>
    <property type="evidence" value="ECO:0007669"/>
    <property type="project" value="UniProtKB-KW"/>
</dbReference>
<dbReference type="InterPro" id="IPR028909">
    <property type="entry name" value="bL21-like"/>
</dbReference>
<dbReference type="AlphaFoldDB" id="A0A1F6MDS2"/>
<dbReference type="InterPro" id="IPR036164">
    <property type="entry name" value="bL21-like_sf"/>
</dbReference>
<reference evidence="6 7" key="1">
    <citation type="journal article" date="2016" name="Nat. Commun.">
        <title>Thousands of microbial genomes shed light on interconnected biogeochemical processes in an aquifer system.</title>
        <authorList>
            <person name="Anantharaman K."/>
            <person name="Brown C.T."/>
            <person name="Hug L.A."/>
            <person name="Sharon I."/>
            <person name="Castelle C.J."/>
            <person name="Probst A.J."/>
            <person name="Thomas B.C."/>
            <person name="Singh A."/>
            <person name="Wilkins M.J."/>
            <person name="Karaoz U."/>
            <person name="Brodie E.L."/>
            <person name="Williams K.H."/>
            <person name="Hubbard S.S."/>
            <person name="Banfield J.F."/>
        </authorList>
    </citation>
    <scope>NUCLEOTIDE SEQUENCE [LARGE SCALE GENOMIC DNA]</scope>
</reference>
<dbReference type="NCBIfam" id="TIGR00061">
    <property type="entry name" value="L21"/>
    <property type="match status" value="1"/>
</dbReference>
<dbReference type="EMBL" id="MFQE01000064">
    <property type="protein sequence ID" value="OGH69765.1"/>
    <property type="molecule type" value="Genomic_DNA"/>
</dbReference>
<dbReference type="GO" id="GO:0005737">
    <property type="term" value="C:cytoplasm"/>
    <property type="evidence" value="ECO:0007669"/>
    <property type="project" value="UniProtKB-ARBA"/>
</dbReference>
<keyword evidence="4 5" id="KW-0694">RNA-binding</keyword>
<dbReference type="HAMAP" id="MF_01363">
    <property type="entry name" value="Ribosomal_bL21"/>
    <property type="match status" value="1"/>
</dbReference>
<gene>
    <name evidence="4" type="primary">rplU</name>
    <name evidence="6" type="ORF">A3C90_04850</name>
</gene>
<evidence type="ECO:0000256" key="4">
    <source>
        <dbReference type="HAMAP-Rule" id="MF_01363"/>
    </source>
</evidence>
<accession>A0A1F6MDS2</accession>
<dbReference type="GO" id="GO:0006412">
    <property type="term" value="P:translation"/>
    <property type="evidence" value="ECO:0007669"/>
    <property type="project" value="UniProtKB-UniRule"/>
</dbReference>
<evidence type="ECO:0000313" key="7">
    <source>
        <dbReference type="Proteomes" id="UP000177457"/>
    </source>
</evidence>
<keyword evidence="3 4" id="KW-0687">Ribonucleoprotein</keyword>
<dbReference type="GO" id="GO:0019843">
    <property type="term" value="F:rRNA binding"/>
    <property type="evidence" value="ECO:0007669"/>
    <property type="project" value="UniProtKB-UniRule"/>
</dbReference>
<comment type="similarity">
    <text evidence="1 4 5">Belongs to the bacterial ribosomal protein bL21 family.</text>
</comment>
<dbReference type="GO" id="GO:0003735">
    <property type="term" value="F:structural constituent of ribosome"/>
    <property type="evidence" value="ECO:0007669"/>
    <property type="project" value="InterPro"/>
</dbReference>
<dbReference type="InterPro" id="IPR001787">
    <property type="entry name" value="Ribosomal_bL21"/>
</dbReference>
<name>A0A1F6MDS2_9BACT</name>
<comment type="caution">
    <text evidence="6">The sequence shown here is derived from an EMBL/GenBank/DDBJ whole genome shotgun (WGS) entry which is preliminary data.</text>
</comment>
<dbReference type="SUPFAM" id="SSF141091">
    <property type="entry name" value="L21p-like"/>
    <property type="match status" value="1"/>
</dbReference>
<dbReference type="GO" id="GO:1990904">
    <property type="term" value="C:ribonucleoprotein complex"/>
    <property type="evidence" value="ECO:0007669"/>
    <property type="project" value="UniProtKB-KW"/>
</dbReference>
<proteinExistence type="inferred from homology"/>
<evidence type="ECO:0000256" key="1">
    <source>
        <dbReference type="ARBA" id="ARBA00008563"/>
    </source>
</evidence>
<comment type="function">
    <text evidence="4 5">This protein binds to 23S rRNA in the presence of protein L20.</text>
</comment>
<dbReference type="Proteomes" id="UP000177457">
    <property type="component" value="Unassembled WGS sequence"/>
</dbReference>
<evidence type="ECO:0000256" key="5">
    <source>
        <dbReference type="RuleBase" id="RU000562"/>
    </source>
</evidence>
<comment type="subunit">
    <text evidence="4">Part of the 50S ribosomal subunit. Contacts protein L20.</text>
</comment>
<evidence type="ECO:0000256" key="3">
    <source>
        <dbReference type="ARBA" id="ARBA00023274"/>
    </source>
</evidence>
<evidence type="ECO:0000313" key="6">
    <source>
        <dbReference type="EMBL" id="OGH69765.1"/>
    </source>
</evidence>
<dbReference type="Pfam" id="PF00829">
    <property type="entry name" value="Ribosomal_L21p"/>
    <property type="match status" value="1"/>
</dbReference>
<evidence type="ECO:0000256" key="2">
    <source>
        <dbReference type="ARBA" id="ARBA00022980"/>
    </source>
</evidence>
<organism evidence="6 7">
    <name type="scientific">Candidatus Magasanikbacteria bacterium RIFCSPHIGHO2_02_FULL_51_14</name>
    <dbReference type="NCBI Taxonomy" id="1798683"/>
    <lineage>
        <taxon>Bacteria</taxon>
        <taxon>Candidatus Magasanikiibacteriota</taxon>
    </lineage>
</organism>
<sequence length="104" mass="11464">MLAVIETGGKQYLVKTGDTLKVEKLPAEAGTDVIFDKVLLLAADDGSDVKIGTPYLAGASITAKVEQQGRAKKIRVVKFKRKVRYKRVHGHRQAFTKIKIEKIA</sequence>
<keyword evidence="2 4" id="KW-0689">Ribosomal protein</keyword>
<dbReference type="STRING" id="1798683.A3C90_04850"/>
<dbReference type="PANTHER" id="PTHR21349:SF0">
    <property type="entry name" value="LARGE RIBOSOMAL SUBUNIT PROTEIN BL21M"/>
    <property type="match status" value="1"/>
</dbReference>
<keyword evidence="4 5" id="KW-0699">rRNA-binding</keyword>